<dbReference type="PROSITE" id="PS50961">
    <property type="entry name" value="HTH_LA"/>
    <property type="match status" value="1"/>
</dbReference>
<dbReference type="AlphaFoldDB" id="A0AAW1CE09"/>
<reference evidence="5 6" key="1">
    <citation type="submission" date="2022-12" db="EMBL/GenBank/DDBJ databases">
        <title>Chromosome-level genome assembly of true bugs.</title>
        <authorList>
            <person name="Ma L."/>
            <person name="Li H."/>
        </authorList>
    </citation>
    <scope>NUCLEOTIDE SEQUENCE [LARGE SCALE GENOMIC DNA]</scope>
    <source>
        <strain evidence="5">Lab_2022b</strain>
    </source>
</reference>
<feature type="compositionally biased region" description="Low complexity" evidence="3">
    <location>
        <begin position="196"/>
        <end position="212"/>
    </location>
</feature>
<feature type="compositionally biased region" description="Polar residues" evidence="3">
    <location>
        <begin position="43"/>
        <end position="56"/>
    </location>
</feature>
<dbReference type="EMBL" id="JAPXFL010000087">
    <property type="protein sequence ID" value="KAK9496378.1"/>
    <property type="molecule type" value="Genomic_DNA"/>
</dbReference>
<dbReference type="InterPro" id="IPR036388">
    <property type="entry name" value="WH-like_DNA-bd_sf"/>
</dbReference>
<organism evidence="5 6">
    <name type="scientific">Rhynocoris fuscipes</name>
    <dbReference type="NCBI Taxonomy" id="488301"/>
    <lineage>
        <taxon>Eukaryota</taxon>
        <taxon>Metazoa</taxon>
        <taxon>Ecdysozoa</taxon>
        <taxon>Arthropoda</taxon>
        <taxon>Hexapoda</taxon>
        <taxon>Insecta</taxon>
        <taxon>Pterygota</taxon>
        <taxon>Neoptera</taxon>
        <taxon>Paraneoptera</taxon>
        <taxon>Hemiptera</taxon>
        <taxon>Heteroptera</taxon>
        <taxon>Panheteroptera</taxon>
        <taxon>Cimicomorpha</taxon>
        <taxon>Reduviidae</taxon>
        <taxon>Harpactorinae</taxon>
        <taxon>Harpactorini</taxon>
        <taxon>Rhynocoris</taxon>
    </lineage>
</organism>
<evidence type="ECO:0000313" key="6">
    <source>
        <dbReference type="Proteomes" id="UP001461498"/>
    </source>
</evidence>
<dbReference type="SMART" id="SM00715">
    <property type="entry name" value="LA"/>
    <property type="match status" value="1"/>
</dbReference>
<feature type="region of interest" description="Disordered" evidence="3">
    <location>
        <begin position="99"/>
        <end position="133"/>
    </location>
</feature>
<dbReference type="InterPro" id="IPR045180">
    <property type="entry name" value="La_dom_prot"/>
</dbReference>
<comment type="caution">
    <text evidence="5">The sequence shown here is derived from an EMBL/GenBank/DDBJ whole genome shotgun (WGS) entry which is preliminary data.</text>
</comment>
<dbReference type="InterPro" id="IPR036390">
    <property type="entry name" value="WH_DNA-bd_sf"/>
</dbReference>
<evidence type="ECO:0000256" key="3">
    <source>
        <dbReference type="SAM" id="MobiDB-lite"/>
    </source>
</evidence>
<evidence type="ECO:0000256" key="2">
    <source>
        <dbReference type="PROSITE-ProRule" id="PRU00332"/>
    </source>
</evidence>
<gene>
    <name evidence="5" type="ORF">O3M35_013328</name>
</gene>
<feature type="compositionally biased region" description="Low complexity" evidence="3">
    <location>
        <begin position="116"/>
        <end position="128"/>
    </location>
</feature>
<protein>
    <recommendedName>
        <fullName evidence="4">HTH La-type RNA-binding domain-containing protein</fullName>
    </recommendedName>
</protein>
<dbReference type="CDD" id="cd07323">
    <property type="entry name" value="LAM"/>
    <property type="match status" value="1"/>
</dbReference>
<dbReference type="Proteomes" id="UP001461498">
    <property type="component" value="Unassembled WGS sequence"/>
</dbReference>
<keyword evidence="1 2" id="KW-0694">RNA-binding</keyword>
<dbReference type="PANTHER" id="PTHR22792">
    <property type="entry name" value="LUPUS LA PROTEIN-RELATED"/>
    <property type="match status" value="1"/>
</dbReference>
<keyword evidence="6" id="KW-1185">Reference proteome</keyword>
<dbReference type="SUPFAM" id="SSF46785">
    <property type="entry name" value="Winged helix' DNA-binding domain"/>
    <property type="match status" value="1"/>
</dbReference>
<evidence type="ECO:0000313" key="5">
    <source>
        <dbReference type="EMBL" id="KAK9496378.1"/>
    </source>
</evidence>
<feature type="compositionally biased region" description="Low complexity" evidence="3">
    <location>
        <begin position="221"/>
        <end position="236"/>
    </location>
</feature>
<dbReference type="Pfam" id="PF05383">
    <property type="entry name" value="La"/>
    <property type="match status" value="1"/>
</dbReference>
<feature type="region of interest" description="Disordered" evidence="3">
    <location>
        <begin position="19"/>
        <end position="66"/>
    </location>
</feature>
<dbReference type="Gene3D" id="1.10.10.10">
    <property type="entry name" value="Winged helix-like DNA-binding domain superfamily/Winged helix DNA-binding domain"/>
    <property type="match status" value="1"/>
</dbReference>
<feature type="region of interest" description="Disordered" evidence="3">
    <location>
        <begin position="190"/>
        <end position="236"/>
    </location>
</feature>
<dbReference type="PANTHER" id="PTHR22792:SF157">
    <property type="entry name" value="LA PROTEIN"/>
    <property type="match status" value="1"/>
</dbReference>
<accession>A0AAW1CE09</accession>
<name>A0AAW1CE09_9HEMI</name>
<evidence type="ECO:0000256" key="1">
    <source>
        <dbReference type="ARBA" id="ARBA00022884"/>
    </source>
</evidence>
<proteinExistence type="predicted"/>
<dbReference type="GO" id="GO:0003723">
    <property type="term" value="F:RNA binding"/>
    <property type="evidence" value="ECO:0007669"/>
    <property type="project" value="UniProtKB-UniRule"/>
</dbReference>
<evidence type="ECO:0000259" key="4">
    <source>
        <dbReference type="PROSITE" id="PS50961"/>
    </source>
</evidence>
<sequence>MPVAKTIAVMVDEQKDLAEASSYVPEGEDVEETSSTEVVSTTKTAESQAATTSSGAPTVANTANNNNTTINTKTIAVMVSEADEIAKLANYVPEDAVGAESVGSSQTHTEPAKEAQPSQSPQQQQQQSNVTSIQHDEKLSALLQSSGPGVMRISRYLPQSVIESIKPSGRNGRYTKSDFVGQPGFDYNDSTMTITSGGSSKLPSMSSSQPSSTNGDKDKTTSATSTKAKPATTTTKTKAAGLAAATATSSISRDIYDVIVEAGPVIKSLNDTALLKKLLNTMQNDVNIGKDVFLKTKMAEDAEGFVPLDILLTFNRLAALSKDVKVIADALKDSDKVVVDEARMAIRRKDPLP</sequence>
<feature type="domain" description="HTH La-type RNA-binding" evidence="4">
    <location>
        <begin position="265"/>
        <end position="353"/>
    </location>
</feature>
<dbReference type="InterPro" id="IPR006630">
    <property type="entry name" value="La_HTH"/>
</dbReference>